<sequence>MPSSSVLRGHRSLIQLHLQGFEDRAKEGNSGLDSSPMENIIGQGEYIIWGEPYLSILGSSTGFFISGWVVPDEHIVKAAETLDKAGFPSCIKGNSKCSHFWDLSTHPYPDHHWHTDLTYPENPTNNWDGMRISRGVLLFKKSRLFWTFADPTLDPSTPR</sequence>
<comment type="caution">
    <text evidence="1">The sequence shown here is derived from an EMBL/GenBank/DDBJ whole genome shotgun (WGS) entry which is preliminary data.</text>
</comment>
<name>A0ABR4HSH9_9EURO</name>
<evidence type="ECO:0000313" key="2">
    <source>
        <dbReference type="Proteomes" id="UP001610335"/>
    </source>
</evidence>
<reference evidence="1 2" key="1">
    <citation type="submission" date="2024-07" db="EMBL/GenBank/DDBJ databases">
        <title>Section-level genome sequencing and comparative genomics of Aspergillus sections Usti and Cavernicolus.</title>
        <authorList>
            <consortium name="Lawrence Berkeley National Laboratory"/>
            <person name="Nybo J.L."/>
            <person name="Vesth T.C."/>
            <person name="Theobald S."/>
            <person name="Frisvad J.C."/>
            <person name="Larsen T.O."/>
            <person name="Kjaerboelling I."/>
            <person name="Rothschild-Mancinelli K."/>
            <person name="Lyhne E.K."/>
            <person name="Kogle M.E."/>
            <person name="Barry K."/>
            <person name="Clum A."/>
            <person name="Na H."/>
            <person name="Ledsgaard L."/>
            <person name="Lin J."/>
            <person name="Lipzen A."/>
            <person name="Kuo A."/>
            <person name="Riley R."/>
            <person name="Mondo S."/>
            <person name="LaButti K."/>
            <person name="Haridas S."/>
            <person name="Pangalinan J."/>
            <person name="Salamov A.A."/>
            <person name="Simmons B.A."/>
            <person name="Magnuson J.K."/>
            <person name="Chen J."/>
            <person name="Drula E."/>
            <person name="Henrissat B."/>
            <person name="Wiebenga A."/>
            <person name="Lubbers R.J."/>
            <person name="Gomes A.C."/>
            <person name="Makela M.R."/>
            <person name="Stajich J."/>
            <person name="Grigoriev I.V."/>
            <person name="Mortensen U.H."/>
            <person name="De vries R.P."/>
            <person name="Baker S.E."/>
            <person name="Andersen M.R."/>
        </authorList>
    </citation>
    <scope>NUCLEOTIDE SEQUENCE [LARGE SCALE GENOMIC DNA]</scope>
    <source>
        <strain evidence="1 2">CBS 600.67</strain>
    </source>
</reference>
<dbReference type="EMBL" id="JBFXLS010000090">
    <property type="protein sequence ID" value="KAL2817692.1"/>
    <property type="molecule type" value="Genomic_DNA"/>
</dbReference>
<organism evidence="1 2">
    <name type="scientific">Aspergillus cavernicola</name>
    <dbReference type="NCBI Taxonomy" id="176166"/>
    <lineage>
        <taxon>Eukaryota</taxon>
        <taxon>Fungi</taxon>
        <taxon>Dikarya</taxon>
        <taxon>Ascomycota</taxon>
        <taxon>Pezizomycotina</taxon>
        <taxon>Eurotiomycetes</taxon>
        <taxon>Eurotiomycetidae</taxon>
        <taxon>Eurotiales</taxon>
        <taxon>Aspergillaceae</taxon>
        <taxon>Aspergillus</taxon>
        <taxon>Aspergillus subgen. Nidulantes</taxon>
    </lineage>
</organism>
<protein>
    <submittedName>
        <fullName evidence="1">Uncharacterized protein</fullName>
    </submittedName>
</protein>
<gene>
    <name evidence="1" type="ORF">BDW59DRAFT_131838</name>
</gene>
<dbReference type="Proteomes" id="UP001610335">
    <property type="component" value="Unassembled WGS sequence"/>
</dbReference>
<keyword evidence="2" id="KW-1185">Reference proteome</keyword>
<evidence type="ECO:0000313" key="1">
    <source>
        <dbReference type="EMBL" id="KAL2817692.1"/>
    </source>
</evidence>
<accession>A0ABR4HSH9</accession>
<proteinExistence type="predicted"/>